<accession>A0A917UCH6</accession>
<dbReference type="GO" id="GO:0071949">
    <property type="term" value="F:FAD binding"/>
    <property type="evidence" value="ECO:0007669"/>
    <property type="project" value="InterPro"/>
</dbReference>
<reference evidence="5" key="2">
    <citation type="submission" date="2020-09" db="EMBL/GenBank/DDBJ databases">
        <authorList>
            <person name="Sun Q."/>
            <person name="Ohkuma M."/>
        </authorList>
    </citation>
    <scope>NUCLEOTIDE SEQUENCE</scope>
    <source>
        <strain evidence="5">JCM 19831</strain>
    </source>
</reference>
<protein>
    <recommendedName>
        <fullName evidence="4">FAD-binding domain-containing protein</fullName>
    </recommendedName>
</protein>
<keyword evidence="6" id="KW-1185">Reference proteome</keyword>
<comment type="caution">
    <text evidence="5">The sequence shown here is derived from an EMBL/GenBank/DDBJ whole genome shotgun (WGS) entry which is preliminary data.</text>
</comment>
<dbReference type="InterPro" id="IPR002938">
    <property type="entry name" value="FAD-bd"/>
</dbReference>
<dbReference type="PRINTS" id="PR00420">
    <property type="entry name" value="RNGMNOXGNASE"/>
</dbReference>
<dbReference type="Proteomes" id="UP000642070">
    <property type="component" value="Unassembled WGS sequence"/>
</dbReference>
<evidence type="ECO:0000259" key="4">
    <source>
        <dbReference type="Pfam" id="PF01494"/>
    </source>
</evidence>
<feature type="region of interest" description="Disordered" evidence="3">
    <location>
        <begin position="417"/>
        <end position="436"/>
    </location>
</feature>
<evidence type="ECO:0000256" key="3">
    <source>
        <dbReference type="SAM" id="MobiDB-lite"/>
    </source>
</evidence>
<organism evidence="5 6">
    <name type="scientific">Dactylosporangium sucinum</name>
    <dbReference type="NCBI Taxonomy" id="1424081"/>
    <lineage>
        <taxon>Bacteria</taxon>
        <taxon>Bacillati</taxon>
        <taxon>Actinomycetota</taxon>
        <taxon>Actinomycetes</taxon>
        <taxon>Micromonosporales</taxon>
        <taxon>Micromonosporaceae</taxon>
        <taxon>Dactylosporangium</taxon>
    </lineage>
</organism>
<evidence type="ECO:0000256" key="2">
    <source>
        <dbReference type="ARBA" id="ARBA00022827"/>
    </source>
</evidence>
<dbReference type="Pfam" id="PF21274">
    <property type="entry name" value="Rng_hyd_C"/>
    <property type="match status" value="1"/>
</dbReference>
<dbReference type="RefSeq" id="WP_229837026.1">
    <property type="nucleotide sequence ID" value="NZ_BMPI01000085.1"/>
</dbReference>
<dbReference type="AlphaFoldDB" id="A0A917UCH6"/>
<dbReference type="InterPro" id="IPR036188">
    <property type="entry name" value="FAD/NAD-bd_sf"/>
</dbReference>
<dbReference type="PANTHER" id="PTHR43004:SF21">
    <property type="entry name" value="FAD-BINDING DOMAIN-CONTAINING PROTEIN-RELATED"/>
    <property type="match status" value="1"/>
</dbReference>
<dbReference type="Pfam" id="PF01494">
    <property type="entry name" value="FAD_binding_3"/>
    <property type="match status" value="1"/>
</dbReference>
<dbReference type="SUPFAM" id="SSF51905">
    <property type="entry name" value="FAD/NAD(P)-binding domain"/>
    <property type="match status" value="1"/>
</dbReference>
<dbReference type="PANTHER" id="PTHR43004">
    <property type="entry name" value="TRK SYSTEM POTASSIUM UPTAKE PROTEIN"/>
    <property type="match status" value="1"/>
</dbReference>
<evidence type="ECO:0000256" key="1">
    <source>
        <dbReference type="ARBA" id="ARBA00022630"/>
    </source>
</evidence>
<gene>
    <name evidence="5" type="ORF">GCM10007977_098210</name>
</gene>
<feature type="domain" description="FAD-binding" evidence="4">
    <location>
        <begin position="7"/>
        <end position="354"/>
    </location>
</feature>
<sequence length="572" mass="61799">MAASSLRTEVLVVGAGVVGAVLALELAHHGVSCVVVERSLTEPKHPDLDLLTGRSMELLRRLGLAAAIRELGVDPDSPSDYEWRQGLDQPPVLVSHYPSVNQLRGRYAQVNDGSAPAELHLRVPGARLAKRLRDAVRDHPLIDLREGWTFTGLRIDEDGVGASMLEVRGGVRHTVEARYVAGCDGAQSTVRRCLDVPMEQLGSPAPHCSVYFRSEDPHLHPRGRALSTIVVGGLTLVARDERNGWVGQLPVGADEPLTTDPVAMLRSRLGAALAKPEVLGVTQWDDSLAVAGQYRRGPVFLVGEAAHRFHPVTDNADTSIGDAVDLGWKLAAVLHGWGGPGLLASYELERRPRALMDRELLARALETRRRFGRLAEAGASREFLAGVLHQETHRLDPMGIQFAGRYASSAVIWHDRGTPPSRNGHRITPTTWPGGRAPSVRLADGSQLFDRLGPALTLVDLTDEGSGAGLVERARRRGIPMTHLPSGDPAVLRSWDRPLVLVRPDQHVAWRAAAPPDDWDAVLAHVVGGIAGGSSQPGAPAPREDHVNTSCPRPSVRRRSIHVSAIDKGPDR</sequence>
<feature type="region of interest" description="Disordered" evidence="3">
    <location>
        <begin position="533"/>
        <end position="572"/>
    </location>
</feature>
<dbReference type="Gene3D" id="3.30.9.10">
    <property type="entry name" value="D-Amino Acid Oxidase, subunit A, domain 2"/>
    <property type="match status" value="1"/>
</dbReference>
<dbReference type="Gene3D" id="3.40.30.120">
    <property type="match status" value="1"/>
</dbReference>
<evidence type="ECO:0000313" key="6">
    <source>
        <dbReference type="Proteomes" id="UP000642070"/>
    </source>
</evidence>
<keyword evidence="1" id="KW-0285">Flavoprotein</keyword>
<dbReference type="GO" id="GO:0016709">
    <property type="term" value="F:oxidoreductase activity, acting on paired donors, with incorporation or reduction of molecular oxygen, NAD(P)H as one donor, and incorporation of one atom of oxygen"/>
    <property type="evidence" value="ECO:0007669"/>
    <property type="project" value="UniProtKB-ARBA"/>
</dbReference>
<dbReference type="Gene3D" id="3.50.50.60">
    <property type="entry name" value="FAD/NAD(P)-binding domain"/>
    <property type="match status" value="1"/>
</dbReference>
<reference evidence="5" key="1">
    <citation type="journal article" date="2014" name="Int. J. Syst. Evol. Microbiol.">
        <title>Complete genome sequence of Corynebacterium casei LMG S-19264T (=DSM 44701T), isolated from a smear-ripened cheese.</title>
        <authorList>
            <consortium name="US DOE Joint Genome Institute (JGI-PGF)"/>
            <person name="Walter F."/>
            <person name="Albersmeier A."/>
            <person name="Kalinowski J."/>
            <person name="Ruckert C."/>
        </authorList>
    </citation>
    <scope>NUCLEOTIDE SEQUENCE</scope>
    <source>
        <strain evidence="5">JCM 19831</strain>
    </source>
</reference>
<proteinExistence type="predicted"/>
<keyword evidence="2" id="KW-0274">FAD</keyword>
<name>A0A917UCH6_9ACTN</name>
<dbReference type="InterPro" id="IPR050641">
    <property type="entry name" value="RIFMO-like"/>
</dbReference>
<evidence type="ECO:0000313" key="5">
    <source>
        <dbReference type="EMBL" id="GGM81182.1"/>
    </source>
</evidence>
<dbReference type="EMBL" id="BMPI01000085">
    <property type="protein sequence ID" value="GGM81182.1"/>
    <property type="molecule type" value="Genomic_DNA"/>
</dbReference>